<dbReference type="InterPro" id="IPR036513">
    <property type="entry name" value="STAS_dom_sf"/>
</dbReference>
<dbReference type="Gene3D" id="3.30.750.24">
    <property type="entry name" value="STAS domain"/>
    <property type="match status" value="1"/>
</dbReference>
<evidence type="ECO:0000259" key="1">
    <source>
        <dbReference type="PROSITE" id="PS50801"/>
    </source>
</evidence>
<dbReference type="CDD" id="cd07041">
    <property type="entry name" value="STAS_RsbR_RsbS_like"/>
    <property type="match status" value="1"/>
</dbReference>
<dbReference type="Pfam" id="PF01740">
    <property type="entry name" value="STAS"/>
    <property type="match status" value="1"/>
</dbReference>
<sequence>MPATPSGIPILKVWNRLLVTLQGDIGDETAERATSEILDIIHRQRSEGLVLDITGVFTLDSHLCFVLSKLASAAKLMGTPTVISGMSAQTAQTLETMGVRLRTMRTAPSAEVALEMLGVKVTLQRPDDDLDVRALARRRDIEEPVSLADLAAGGRGPGRPSRP</sequence>
<dbReference type="RefSeq" id="WP_394843943.1">
    <property type="nucleotide sequence ID" value="NZ_CP089982.1"/>
</dbReference>
<gene>
    <name evidence="2" type="ORF">LZC95_43675</name>
</gene>
<protein>
    <submittedName>
        <fullName evidence="2">STAS domain-containing protein</fullName>
    </submittedName>
</protein>
<proteinExistence type="predicted"/>
<reference evidence="2 3" key="1">
    <citation type="submission" date="2021-12" db="EMBL/GenBank/DDBJ databases">
        <title>Discovery of the Pendulisporaceae a myxobacterial family with distinct sporulation behavior and unique specialized metabolism.</title>
        <authorList>
            <person name="Garcia R."/>
            <person name="Popoff A."/>
            <person name="Bader C.D."/>
            <person name="Loehr J."/>
            <person name="Walesch S."/>
            <person name="Walt C."/>
            <person name="Boldt J."/>
            <person name="Bunk B."/>
            <person name="Haeckl F.J.F.P.J."/>
            <person name="Gunesch A.P."/>
            <person name="Birkelbach J."/>
            <person name="Nuebel U."/>
            <person name="Pietschmann T."/>
            <person name="Bach T."/>
            <person name="Mueller R."/>
        </authorList>
    </citation>
    <scope>NUCLEOTIDE SEQUENCE [LARGE SCALE GENOMIC DNA]</scope>
    <source>
        <strain evidence="2 3">MSr12523</strain>
    </source>
</reference>
<feature type="domain" description="STAS" evidence="1">
    <location>
        <begin position="17"/>
        <end position="117"/>
    </location>
</feature>
<dbReference type="Proteomes" id="UP001379533">
    <property type="component" value="Chromosome"/>
</dbReference>
<evidence type="ECO:0000313" key="3">
    <source>
        <dbReference type="Proteomes" id="UP001379533"/>
    </source>
</evidence>
<keyword evidence="3" id="KW-1185">Reference proteome</keyword>
<dbReference type="InterPro" id="IPR051932">
    <property type="entry name" value="Bact_StressResp_Reg"/>
</dbReference>
<dbReference type="EMBL" id="CP089982">
    <property type="protein sequence ID" value="WXA93342.1"/>
    <property type="molecule type" value="Genomic_DNA"/>
</dbReference>
<dbReference type="PANTHER" id="PTHR33745">
    <property type="entry name" value="RSBT ANTAGONIST PROTEIN RSBS-RELATED"/>
    <property type="match status" value="1"/>
</dbReference>
<dbReference type="SUPFAM" id="SSF52091">
    <property type="entry name" value="SpoIIaa-like"/>
    <property type="match status" value="1"/>
</dbReference>
<dbReference type="PANTHER" id="PTHR33745:SF1">
    <property type="entry name" value="RSBT ANTAGONIST PROTEIN RSBS"/>
    <property type="match status" value="1"/>
</dbReference>
<dbReference type="InterPro" id="IPR002645">
    <property type="entry name" value="STAS_dom"/>
</dbReference>
<accession>A0ABZ2K3X6</accession>
<evidence type="ECO:0000313" key="2">
    <source>
        <dbReference type="EMBL" id="WXA93342.1"/>
    </source>
</evidence>
<name>A0ABZ2K3X6_9BACT</name>
<organism evidence="2 3">
    <name type="scientific">Pendulispora brunnea</name>
    <dbReference type="NCBI Taxonomy" id="2905690"/>
    <lineage>
        <taxon>Bacteria</taxon>
        <taxon>Pseudomonadati</taxon>
        <taxon>Myxococcota</taxon>
        <taxon>Myxococcia</taxon>
        <taxon>Myxococcales</taxon>
        <taxon>Sorangiineae</taxon>
        <taxon>Pendulisporaceae</taxon>
        <taxon>Pendulispora</taxon>
    </lineage>
</organism>
<dbReference type="PROSITE" id="PS50801">
    <property type="entry name" value="STAS"/>
    <property type="match status" value="1"/>
</dbReference>